<dbReference type="InterPro" id="IPR000421">
    <property type="entry name" value="FA58C"/>
</dbReference>
<evidence type="ECO:0000259" key="2">
    <source>
        <dbReference type="Pfam" id="PF00754"/>
    </source>
</evidence>
<dbReference type="Gene3D" id="2.70.98.10">
    <property type="match status" value="1"/>
</dbReference>
<dbReference type="Proteomes" id="UP000184512">
    <property type="component" value="Unassembled WGS sequence"/>
</dbReference>
<evidence type="ECO:0000313" key="4">
    <source>
        <dbReference type="EMBL" id="SHJ41280.1"/>
    </source>
</evidence>
<keyword evidence="5" id="KW-1185">Reference proteome</keyword>
<protein>
    <submittedName>
        <fullName evidence="4">F5/8 type C domain-containing protein</fullName>
    </submittedName>
</protein>
<dbReference type="InterPro" id="IPR008979">
    <property type="entry name" value="Galactose-bd-like_sf"/>
</dbReference>
<feature type="region of interest" description="Disordered" evidence="1">
    <location>
        <begin position="197"/>
        <end position="218"/>
    </location>
</feature>
<evidence type="ECO:0000259" key="3">
    <source>
        <dbReference type="Pfam" id="PF18080"/>
    </source>
</evidence>
<dbReference type="Gene3D" id="2.60.120.260">
    <property type="entry name" value="Galactose-binding domain-like"/>
    <property type="match status" value="1"/>
</dbReference>
<dbReference type="EMBL" id="FQZG01000046">
    <property type="protein sequence ID" value="SHJ41280.1"/>
    <property type="molecule type" value="Genomic_DNA"/>
</dbReference>
<feature type="domain" description="Galactose mutarotase-like fold" evidence="3">
    <location>
        <begin position="230"/>
        <end position="406"/>
    </location>
</feature>
<evidence type="ECO:0000313" key="5">
    <source>
        <dbReference type="Proteomes" id="UP000184512"/>
    </source>
</evidence>
<dbReference type="InterPro" id="IPR040633">
    <property type="entry name" value="Gal_mutarotas_3"/>
</dbReference>
<gene>
    <name evidence="4" type="ORF">SAMN02745244_02453</name>
</gene>
<name>A0A1M6J3I4_9ACTN</name>
<dbReference type="Pfam" id="PF18080">
    <property type="entry name" value="Gal_mutarotas_3"/>
    <property type="match status" value="1"/>
</dbReference>
<dbReference type="GO" id="GO:0030246">
    <property type="term" value="F:carbohydrate binding"/>
    <property type="evidence" value="ECO:0007669"/>
    <property type="project" value="InterPro"/>
</dbReference>
<feature type="domain" description="F5/8 type C" evidence="2">
    <location>
        <begin position="56"/>
        <end position="174"/>
    </location>
</feature>
<dbReference type="SUPFAM" id="SSF49785">
    <property type="entry name" value="Galactose-binding domain-like"/>
    <property type="match status" value="1"/>
</dbReference>
<dbReference type="InterPro" id="IPR014718">
    <property type="entry name" value="GH-type_carb-bd"/>
</dbReference>
<dbReference type="Pfam" id="PF00754">
    <property type="entry name" value="F5_F8_type_C"/>
    <property type="match status" value="1"/>
</dbReference>
<reference evidence="4 5" key="1">
    <citation type="submission" date="2016-11" db="EMBL/GenBank/DDBJ databases">
        <authorList>
            <person name="Jaros S."/>
            <person name="Januszkiewicz K."/>
            <person name="Wedrychowicz H."/>
        </authorList>
    </citation>
    <scope>NUCLEOTIDE SEQUENCE [LARGE SCALE GENOMIC DNA]</scope>
    <source>
        <strain evidence="4 5">DSM 12906</strain>
    </source>
</reference>
<dbReference type="OrthoDB" id="3712938at2"/>
<organism evidence="4 5">
    <name type="scientific">Tessaracoccus bendigoensis DSM 12906</name>
    <dbReference type="NCBI Taxonomy" id="1123357"/>
    <lineage>
        <taxon>Bacteria</taxon>
        <taxon>Bacillati</taxon>
        <taxon>Actinomycetota</taxon>
        <taxon>Actinomycetes</taxon>
        <taxon>Propionibacteriales</taxon>
        <taxon>Propionibacteriaceae</taxon>
        <taxon>Tessaracoccus</taxon>
    </lineage>
</organism>
<feature type="compositionally biased region" description="Low complexity" evidence="1">
    <location>
        <begin position="200"/>
        <end position="218"/>
    </location>
</feature>
<dbReference type="AlphaFoldDB" id="A0A1M6J3I4"/>
<proteinExistence type="predicted"/>
<dbReference type="STRING" id="1123357.SAMN02745244_02453"/>
<evidence type="ECO:0000256" key="1">
    <source>
        <dbReference type="SAM" id="MobiDB-lite"/>
    </source>
</evidence>
<sequence>MSRSTGRKALAGVAAGALVAGGLIFPQSMARADYTYTAIPQSGMSLVEVNSVSVNEGVNGAGELALDGNTDTFWHTEWQPDVVQPPHHITIKLADQAVQFGRVTLTPRQSSNGSGRANEYELQTANGDCTTATYTKVAEGAFSGLVADNAKDQVITLDTPVAATCAKVIYKSSWGGHVTGDTTSRAETVASLAEFNAESATGTAPTPTPTATQTAAPGPEIVIPDGAIELTDGDLKVRLHPDFPQVVDYRLGDKQLAGRLGDALTSVLINEVEQPVTVGDPVVADGSKSVTYPLTFPNLPGVSFDAVASLEDGAFTLTFTNIKDDGNAVNRLRIPNHDLVSVTSDDAASQLTAGNVNVNRASTADWFENVANTAAGSATMSYMVVANNSTLAAAFDSNGTEDNRATGTTSPGRV</sequence>
<accession>A0A1M6J3I4</accession>